<sequence>MLYYNRRICCVVFHVWSIIFKVTSRYINKVNLEAKTFAEFRSNFMVVNGVDKGTIFRLNQDLNTKLLMRQLPVHRYPKFALDVDNYSFSQCSIATFKFQLALTLLTSRTLSELDIPWLAILRRQAMLLHHSQSAEPL</sequence>
<organism evidence="1">
    <name type="scientific">Medicago truncatula</name>
    <name type="common">Barrel medic</name>
    <name type="synonym">Medicago tribuloides</name>
    <dbReference type="NCBI Taxonomy" id="3880"/>
    <lineage>
        <taxon>Eukaryota</taxon>
        <taxon>Viridiplantae</taxon>
        <taxon>Streptophyta</taxon>
        <taxon>Embryophyta</taxon>
        <taxon>Tracheophyta</taxon>
        <taxon>Spermatophyta</taxon>
        <taxon>Magnoliopsida</taxon>
        <taxon>eudicotyledons</taxon>
        <taxon>Gunneridae</taxon>
        <taxon>Pentapetalae</taxon>
        <taxon>rosids</taxon>
        <taxon>fabids</taxon>
        <taxon>Fabales</taxon>
        <taxon>Fabaceae</taxon>
        <taxon>Papilionoideae</taxon>
        <taxon>50 kb inversion clade</taxon>
        <taxon>NPAAA clade</taxon>
        <taxon>Hologalegina</taxon>
        <taxon>IRL clade</taxon>
        <taxon>Trifolieae</taxon>
        <taxon>Medicago</taxon>
    </lineage>
</organism>
<dbReference type="Gramene" id="rna50223">
    <property type="protein sequence ID" value="RHN43616.1"/>
    <property type="gene ID" value="gene50223"/>
</dbReference>
<evidence type="ECO:0000313" key="1">
    <source>
        <dbReference type="EMBL" id="RHN43616.1"/>
    </source>
</evidence>
<dbReference type="Proteomes" id="UP000265566">
    <property type="component" value="Chromosome 8"/>
</dbReference>
<protein>
    <submittedName>
        <fullName evidence="1">Uncharacterized protein</fullName>
    </submittedName>
</protein>
<proteinExistence type="predicted"/>
<comment type="caution">
    <text evidence="1">The sequence shown here is derived from an EMBL/GenBank/DDBJ whole genome shotgun (WGS) entry which is preliminary data.</text>
</comment>
<name>A0A396GR26_MEDTR</name>
<accession>A0A396GR26</accession>
<dbReference type="AlphaFoldDB" id="A0A396GR26"/>
<dbReference type="EMBL" id="PSQE01000008">
    <property type="protein sequence ID" value="RHN43616.1"/>
    <property type="molecule type" value="Genomic_DNA"/>
</dbReference>
<gene>
    <name evidence="1" type="ORF">MtrunA17_Chr8g0389831</name>
</gene>
<reference evidence="1" key="1">
    <citation type="journal article" date="2018" name="Nat. Plants">
        <title>Whole-genome landscape of Medicago truncatula symbiotic genes.</title>
        <authorList>
            <person name="Pecrix Y."/>
            <person name="Gamas P."/>
            <person name="Carrere S."/>
        </authorList>
    </citation>
    <scope>NUCLEOTIDE SEQUENCE</scope>
    <source>
        <tissue evidence="1">Leaves</tissue>
    </source>
</reference>